<evidence type="ECO:0000313" key="6">
    <source>
        <dbReference type="Proteomes" id="UP000218615"/>
    </source>
</evidence>
<evidence type="ECO:0000256" key="3">
    <source>
        <dbReference type="ARBA" id="ARBA00022840"/>
    </source>
</evidence>
<dbReference type="Proteomes" id="UP000218615">
    <property type="component" value="Unassembled WGS sequence"/>
</dbReference>
<dbReference type="GO" id="GO:0016020">
    <property type="term" value="C:membrane"/>
    <property type="evidence" value="ECO:0007669"/>
    <property type="project" value="InterPro"/>
</dbReference>
<name>A0A284VNJ5_9EURY</name>
<dbReference type="GO" id="GO:0035435">
    <property type="term" value="P:phosphate ion transmembrane transport"/>
    <property type="evidence" value="ECO:0007669"/>
    <property type="project" value="InterPro"/>
</dbReference>
<dbReference type="EMBL" id="FZMP01000116">
    <property type="protein sequence ID" value="SNQ60798.1"/>
    <property type="molecule type" value="Genomic_DNA"/>
</dbReference>
<keyword evidence="3 5" id="KW-0067">ATP-binding</keyword>
<dbReference type="AlphaFoldDB" id="A0A284VNJ5"/>
<dbReference type="GO" id="GO:0005315">
    <property type="term" value="F:phosphate transmembrane transporter activity"/>
    <property type="evidence" value="ECO:0007669"/>
    <property type="project" value="InterPro"/>
</dbReference>
<evidence type="ECO:0000313" key="5">
    <source>
        <dbReference type="EMBL" id="SNQ60798.1"/>
    </source>
</evidence>
<proteinExistence type="predicted"/>
<keyword evidence="2" id="KW-0547">Nucleotide-binding</keyword>
<evidence type="ECO:0000259" key="4">
    <source>
        <dbReference type="PROSITE" id="PS50893"/>
    </source>
</evidence>
<dbReference type="GO" id="GO:0005524">
    <property type="term" value="F:ATP binding"/>
    <property type="evidence" value="ECO:0007669"/>
    <property type="project" value="UniProtKB-KW"/>
</dbReference>
<dbReference type="InterPro" id="IPR003439">
    <property type="entry name" value="ABC_transporter-like_ATP-bd"/>
</dbReference>
<dbReference type="SMART" id="SM00382">
    <property type="entry name" value="AAA"/>
    <property type="match status" value="1"/>
</dbReference>
<dbReference type="InterPro" id="IPR017871">
    <property type="entry name" value="ABC_transporter-like_CS"/>
</dbReference>
<accession>A0A284VNJ5</accession>
<evidence type="ECO:0000256" key="1">
    <source>
        <dbReference type="ARBA" id="ARBA00022448"/>
    </source>
</evidence>
<dbReference type="PANTHER" id="PTHR43423">
    <property type="entry name" value="ABC TRANSPORTER I FAMILY MEMBER 17"/>
    <property type="match status" value="1"/>
</dbReference>
<feature type="domain" description="ABC transporter" evidence="4">
    <location>
        <begin position="20"/>
        <end position="238"/>
    </location>
</feature>
<evidence type="ECO:0000256" key="2">
    <source>
        <dbReference type="ARBA" id="ARBA00022741"/>
    </source>
</evidence>
<dbReference type="InterPro" id="IPR005670">
    <property type="entry name" value="PstB-like"/>
</dbReference>
<sequence length="238" mass="26505">MTLFISEQPVLYYLMTPLHLELKNVSKSILRKINNGKVRTQVISSLDLEVHSGELITVMGPSGSGKSTLLRLINRLSEPDSGIILLNGKDTRDYNPLELRRKIGMVFQVPVVFRGSVRDNIGLGMKLWGSYTDTGVLARDTGIPEALLDADALQLSVGEKQRVCIARALANQPEVLLLDEPTSSLDAVTAEKIEGLLLGMCRERNLTMLWVTHDREQAKRIDGRKFALRDGRLEEARV</sequence>
<dbReference type="PANTHER" id="PTHR43423:SF1">
    <property type="entry name" value="ABC TRANSPORTER I FAMILY MEMBER 17"/>
    <property type="match status" value="1"/>
</dbReference>
<dbReference type="InterPro" id="IPR003593">
    <property type="entry name" value="AAA+_ATPase"/>
</dbReference>
<dbReference type="PROSITE" id="PS00211">
    <property type="entry name" value="ABC_TRANSPORTER_1"/>
    <property type="match status" value="1"/>
</dbReference>
<dbReference type="Gene3D" id="3.40.50.300">
    <property type="entry name" value="P-loop containing nucleotide triphosphate hydrolases"/>
    <property type="match status" value="1"/>
</dbReference>
<dbReference type="InterPro" id="IPR027417">
    <property type="entry name" value="P-loop_NTPase"/>
</dbReference>
<keyword evidence="5" id="KW-0378">Hydrolase</keyword>
<dbReference type="Pfam" id="PF00005">
    <property type="entry name" value="ABC_tran"/>
    <property type="match status" value="1"/>
</dbReference>
<dbReference type="EC" id="3.6.3.27" evidence="5"/>
<dbReference type="PROSITE" id="PS50893">
    <property type="entry name" value="ABC_TRANSPORTER_2"/>
    <property type="match status" value="1"/>
</dbReference>
<dbReference type="SUPFAM" id="SSF52540">
    <property type="entry name" value="P-loop containing nucleoside triphosphate hydrolases"/>
    <property type="match status" value="1"/>
</dbReference>
<gene>
    <name evidence="5" type="primary">pstB</name>
    <name evidence="5" type="ORF">MNV_2020011</name>
</gene>
<keyword evidence="6" id="KW-1185">Reference proteome</keyword>
<reference evidence="6" key="1">
    <citation type="submission" date="2017-06" db="EMBL/GenBank/DDBJ databases">
        <authorList>
            <person name="Cremers G."/>
        </authorList>
    </citation>
    <scope>NUCLEOTIDE SEQUENCE [LARGE SCALE GENOMIC DNA]</scope>
</reference>
<organism evidence="5 6">
    <name type="scientific">Candidatus Methanoperedens nitratireducens</name>
    <dbReference type="NCBI Taxonomy" id="1392998"/>
    <lineage>
        <taxon>Archaea</taxon>
        <taxon>Methanobacteriati</taxon>
        <taxon>Methanobacteriota</taxon>
        <taxon>Stenosarchaea group</taxon>
        <taxon>Methanomicrobia</taxon>
        <taxon>Methanosarcinales</taxon>
        <taxon>ANME-2 cluster</taxon>
        <taxon>Candidatus Methanoperedentaceae</taxon>
        <taxon>Candidatus Methanoperedens</taxon>
    </lineage>
</organism>
<dbReference type="GO" id="GO:0016887">
    <property type="term" value="F:ATP hydrolysis activity"/>
    <property type="evidence" value="ECO:0007669"/>
    <property type="project" value="InterPro"/>
</dbReference>
<protein>
    <submittedName>
        <fullName evidence="5">Phosphate import ATP-binding protein PstB 1</fullName>
        <ecNumber evidence="5">3.6.3.27</ecNumber>
    </submittedName>
</protein>
<dbReference type="CDD" id="cd03260">
    <property type="entry name" value="ABC_PstB_phosphate_transporter"/>
    <property type="match status" value="1"/>
</dbReference>
<keyword evidence="1" id="KW-0813">Transport</keyword>